<dbReference type="Proteomes" id="UP000005225">
    <property type="component" value="Unassembled WGS sequence"/>
</dbReference>
<comment type="similarity">
    <text evidence="2">Belongs to the type I cytokine receptor family. Type 5 subfamily.</text>
</comment>
<dbReference type="InterPro" id="IPR013783">
    <property type="entry name" value="Ig-like_fold"/>
</dbReference>
<dbReference type="AlphaFoldDB" id="H0XZX2"/>
<keyword evidence="8" id="KW-0325">Glycoprotein</keyword>
<keyword evidence="13" id="KW-1185">Reference proteome</keyword>
<dbReference type="InParanoid" id="H0XZX2"/>
<dbReference type="Pfam" id="PF09240">
    <property type="entry name" value="IL6Ra-bind"/>
    <property type="match status" value="1"/>
</dbReference>
<dbReference type="InterPro" id="IPR015321">
    <property type="entry name" value="TypeI_recpt_CBD"/>
</dbReference>
<dbReference type="EMBL" id="AAQR03098315">
    <property type="status" value="NOT_ANNOTATED_CDS"/>
    <property type="molecule type" value="Genomic_DNA"/>
</dbReference>
<reference evidence="12" key="3">
    <citation type="submission" date="2025-09" db="UniProtKB">
        <authorList>
            <consortium name="Ensembl"/>
        </authorList>
    </citation>
    <scope>IDENTIFICATION</scope>
</reference>
<evidence type="ECO:0000256" key="4">
    <source>
        <dbReference type="ARBA" id="ARBA00022729"/>
    </source>
</evidence>
<dbReference type="GO" id="GO:0038157">
    <property type="term" value="P:granulocyte-macrophage colony-stimulating factor signaling pathway"/>
    <property type="evidence" value="ECO:0007669"/>
    <property type="project" value="Ensembl"/>
</dbReference>
<dbReference type="EMBL" id="AAQR03098314">
    <property type="status" value="NOT_ANNOTATED_CDS"/>
    <property type="molecule type" value="Genomic_DNA"/>
</dbReference>
<accession>H0XZX2</accession>
<dbReference type="FunCoup" id="H0XZX2">
    <property type="interactions" value="396"/>
</dbReference>
<dbReference type="EMBL" id="AAQR03098316">
    <property type="status" value="NOT_ANNOTATED_CDS"/>
    <property type="molecule type" value="Genomic_DNA"/>
</dbReference>
<dbReference type="GO" id="GO:0009897">
    <property type="term" value="C:external side of plasma membrane"/>
    <property type="evidence" value="ECO:0007669"/>
    <property type="project" value="TreeGrafter"/>
</dbReference>
<dbReference type="EMBL" id="AAQR03098319">
    <property type="status" value="NOT_ANNOTATED_CDS"/>
    <property type="molecule type" value="Genomic_DNA"/>
</dbReference>
<organism evidence="12 13">
    <name type="scientific">Otolemur garnettii</name>
    <name type="common">Small-eared galago</name>
    <name type="synonym">Garnett's greater bushbaby</name>
    <dbReference type="NCBI Taxonomy" id="30611"/>
    <lineage>
        <taxon>Eukaryota</taxon>
        <taxon>Metazoa</taxon>
        <taxon>Chordata</taxon>
        <taxon>Craniata</taxon>
        <taxon>Vertebrata</taxon>
        <taxon>Euteleostomi</taxon>
        <taxon>Mammalia</taxon>
        <taxon>Eutheria</taxon>
        <taxon>Euarchontoglires</taxon>
        <taxon>Primates</taxon>
        <taxon>Strepsirrhini</taxon>
        <taxon>Lorisiformes</taxon>
        <taxon>Galagidae</taxon>
        <taxon>Otolemur</taxon>
    </lineage>
</organism>
<dbReference type="InterPro" id="IPR003532">
    <property type="entry name" value="Short_hematopoietin_rcpt_2_CS"/>
</dbReference>
<feature type="chain" id="PRO_5003545911" evidence="10">
    <location>
        <begin position="20"/>
        <end position="434"/>
    </location>
</feature>
<dbReference type="GeneTree" id="ENSGT00520000055993"/>
<evidence type="ECO:0000259" key="11">
    <source>
        <dbReference type="PROSITE" id="PS50853"/>
    </source>
</evidence>
<keyword evidence="5 9" id="KW-1133">Transmembrane helix</keyword>
<dbReference type="Ensembl" id="ENSOGAT00000029154.1">
    <property type="protein sequence ID" value="ENSOGAP00000021665.1"/>
    <property type="gene ID" value="ENSOGAG00000026501.1"/>
</dbReference>
<dbReference type="GO" id="GO:0030526">
    <property type="term" value="C:granulocyte macrophage colony-stimulating factor receptor complex"/>
    <property type="evidence" value="ECO:0007669"/>
    <property type="project" value="Ensembl"/>
</dbReference>
<dbReference type="PANTHER" id="PTHR23037:SF46">
    <property type="entry name" value="INTERLEUKIN 5 RECEPTOR SUBUNIT ALPHA"/>
    <property type="match status" value="1"/>
</dbReference>
<dbReference type="EMBL" id="AAQR03098322">
    <property type="status" value="NOT_ANNOTATED_CDS"/>
    <property type="molecule type" value="Genomic_DNA"/>
</dbReference>
<proteinExistence type="inferred from homology"/>
<evidence type="ECO:0000256" key="5">
    <source>
        <dbReference type="ARBA" id="ARBA00022989"/>
    </source>
</evidence>
<evidence type="ECO:0000256" key="9">
    <source>
        <dbReference type="SAM" id="Phobius"/>
    </source>
</evidence>
<feature type="transmembrane region" description="Helical" evidence="9">
    <location>
        <begin position="358"/>
        <end position="379"/>
    </location>
</feature>
<evidence type="ECO:0000313" key="13">
    <source>
        <dbReference type="Proteomes" id="UP000005225"/>
    </source>
</evidence>
<keyword evidence="3 9" id="KW-0812">Transmembrane</keyword>
<evidence type="ECO:0000256" key="6">
    <source>
        <dbReference type="ARBA" id="ARBA00023136"/>
    </source>
</evidence>
<dbReference type="InterPro" id="IPR040907">
    <property type="entry name" value="IL3Ra_N"/>
</dbReference>
<dbReference type="FunFam" id="2.60.40.10:FF:001087">
    <property type="entry name" value="Colony stimulating factor 2 receptor alpha subunit"/>
    <property type="match status" value="1"/>
</dbReference>
<dbReference type="Gene3D" id="2.60.40.10">
    <property type="entry name" value="Immunoglobulins"/>
    <property type="match status" value="2"/>
</dbReference>
<dbReference type="GO" id="GO:0007259">
    <property type="term" value="P:cell surface receptor signaling pathway via JAK-STAT"/>
    <property type="evidence" value="ECO:0007669"/>
    <property type="project" value="Ensembl"/>
</dbReference>
<dbReference type="HOGENOM" id="CLU_039627_2_0_1"/>
<dbReference type="FunFam" id="2.60.40.10:FF:001515">
    <property type="entry name" value="Colony stimulating factor 2 receptor alpha subunit"/>
    <property type="match status" value="1"/>
</dbReference>
<dbReference type="InterPro" id="IPR003961">
    <property type="entry name" value="FN3_dom"/>
</dbReference>
<dbReference type="STRING" id="30611.ENSOGAP00000021665"/>
<evidence type="ECO:0000256" key="2">
    <source>
        <dbReference type="ARBA" id="ARBA00008159"/>
    </source>
</evidence>
<dbReference type="EMBL" id="AAQR03098317">
    <property type="status" value="NOT_ANNOTATED_CDS"/>
    <property type="molecule type" value="Genomic_DNA"/>
</dbReference>
<feature type="domain" description="Fibronectin type-III" evidence="11">
    <location>
        <begin position="220"/>
        <end position="320"/>
    </location>
</feature>
<dbReference type="PANTHER" id="PTHR23037">
    <property type="entry name" value="CYTOKINE RECEPTOR"/>
    <property type="match status" value="1"/>
</dbReference>
<dbReference type="EMBL" id="AAQR03098318">
    <property type="status" value="NOT_ANNOTATED_CDS"/>
    <property type="molecule type" value="Genomic_DNA"/>
</dbReference>
<keyword evidence="7" id="KW-0675">Receptor</keyword>
<comment type="subcellular location">
    <subcellularLocation>
        <location evidence="1">Membrane</location>
        <topology evidence="1">Single-pass type I membrane protein</topology>
    </subcellularLocation>
</comment>
<evidence type="ECO:0000256" key="10">
    <source>
        <dbReference type="SAM" id="SignalP"/>
    </source>
</evidence>
<keyword evidence="4 10" id="KW-0732">Signal</keyword>
<dbReference type="eggNOG" id="ENOG502RZVR">
    <property type="taxonomic scope" value="Eukaryota"/>
</dbReference>
<dbReference type="PROSITE" id="PS50853">
    <property type="entry name" value="FN3"/>
    <property type="match status" value="1"/>
</dbReference>
<dbReference type="PROSITE" id="PS01356">
    <property type="entry name" value="HEMATOPO_REC_S_F2"/>
    <property type="match status" value="1"/>
</dbReference>
<dbReference type="SUPFAM" id="SSF49265">
    <property type="entry name" value="Fibronectin type III"/>
    <property type="match status" value="2"/>
</dbReference>
<dbReference type="Pfam" id="PF18611">
    <property type="entry name" value="IL3Ra_N"/>
    <property type="match status" value="1"/>
</dbReference>
<dbReference type="OMA" id="NWRKMEL"/>
<reference evidence="13" key="1">
    <citation type="submission" date="2011-03" db="EMBL/GenBank/DDBJ databases">
        <title>Version 3 of the genome sequence of Otolemur garnettii (Bushbaby).</title>
        <authorList>
            <consortium name="The Broad Institute Genome Sequencing Platform"/>
            <person name="Di Palma F."/>
            <person name="Johnson J."/>
            <person name="Lander E.S."/>
            <person name="Lindblad-Toh K."/>
            <person name="Jaffe D.B."/>
            <person name="Gnerre S."/>
            <person name="MacCallum I."/>
            <person name="Przybylski D."/>
            <person name="Ribeiro F.J."/>
            <person name="Burton J.N."/>
            <person name="Walker B.J."/>
            <person name="Sharpe T."/>
            <person name="Hall G."/>
        </authorList>
    </citation>
    <scope>NUCLEOTIDE SEQUENCE [LARGE SCALE GENOMIC DNA]</scope>
</reference>
<sequence>MVLLATALVLCRLLDLAFLLTPEPLDLPAADPEPSLNVKFDPRNMTLAWDCQENTTSSKCLLVAKEEERVVKKVRKEECWCRFADLSLHQGALLEVQVVTSERSMQEKLLYTNPGAKGTAAQNFSCVIYDVDFMNCTWAKGPAAPRDVQYFLYIRDSKREREKECPGYIQDSGTHIGCHLKNLSGLSFYNYFLLNGTSQTAAIQFFDSILSTKKIERYNPPANITICCNASHCLVRWEEPRTRQNLSHRDFRYQLDIQRKNISPGSRNSLIDVSGDLENKYSFPSAEPRAKHIVKVRAANSRDPQWSAWSQPVEFGKLQFRQGWVQTHHPSYMGPAPYSLSHRCCPPPCSEDPEDSVLYIYILVVVGTLVCALVLTFLFKRFIRTHRLFAPIPKINDKWSGNHQVRSGVPWEDFTPHPRKSIEDEEVLAVEEVT</sequence>
<evidence type="ECO:0000256" key="3">
    <source>
        <dbReference type="ARBA" id="ARBA00022692"/>
    </source>
</evidence>
<name>H0XZX2_OTOGA</name>
<feature type="signal peptide" evidence="10">
    <location>
        <begin position="1"/>
        <end position="19"/>
    </location>
</feature>
<reference evidence="12" key="2">
    <citation type="submission" date="2025-08" db="UniProtKB">
        <authorList>
            <consortium name="Ensembl"/>
        </authorList>
    </citation>
    <scope>IDENTIFICATION</scope>
</reference>
<evidence type="ECO:0000256" key="7">
    <source>
        <dbReference type="ARBA" id="ARBA00023170"/>
    </source>
</evidence>
<keyword evidence="6 9" id="KW-0472">Membrane</keyword>
<dbReference type="InterPro" id="IPR036116">
    <property type="entry name" value="FN3_sf"/>
</dbReference>
<evidence type="ECO:0000256" key="8">
    <source>
        <dbReference type="ARBA" id="ARBA00023180"/>
    </source>
</evidence>
<dbReference type="GO" id="GO:0070665">
    <property type="term" value="P:positive regulation of leukocyte proliferation"/>
    <property type="evidence" value="ECO:0007669"/>
    <property type="project" value="Ensembl"/>
</dbReference>
<protein>
    <submittedName>
        <fullName evidence="12">Colony stimulating factor 2 receptor subunit alpha</fullName>
    </submittedName>
</protein>
<evidence type="ECO:0000313" key="12">
    <source>
        <dbReference type="Ensembl" id="ENSOGAP00000021665.1"/>
    </source>
</evidence>
<dbReference type="EMBL" id="AAQR03098321">
    <property type="status" value="NOT_ANNOTATED_CDS"/>
    <property type="molecule type" value="Genomic_DNA"/>
</dbReference>
<dbReference type="GO" id="GO:0004896">
    <property type="term" value="F:cytokine receptor activity"/>
    <property type="evidence" value="ECO:0007669"/>
    <property type="project" value="InterPro"/>
</dbReference>
<evidence type="ECO:0000256" key="1">
    <source>
        <dbReference type="ARBA" id="ARBA00004479"/>
    </source>
</evidence>
<dbReference type="EMBL" id="AAQR03098320">
    <property type="status" value="NOT_ANNOTATED_CDS"/>
    <property type="molecule type" value="Genomic_DNA"/>
</dbReference>